<name>A0A8D9AP08_9HEMI</name>
<accession>A0A8D9AP08</accession>
<protein>
    <submittedName>
        <fullName evidence="1">Uncharacterized protein</fullName>
    </submittedName>
</protein>
<sequence>MTPPNESGESSRCWFERLRNVSSRLRCLLSERTSRLGGGLLVRLLFRSPAPFRPYDTAVSSGLGDRRTSIRVISSLVSKSRLRRLPLFSSAPFSTLREELPSVFIRDPTLASVLIFTKPPAAPPDDVFKCLLR</sequence>
<evidence type="ECO:0000313" key="1">
    <source>
        <dbReference type="EMBL" id="CAG6769580.1"/>
    </source>
</evidence>
<proteinExistence type="predicted"/>
<dbReference type="AlphaFoldDB" id="A0A8D9AP08"/>
<reference evidence="1" key="1">
    <citation type="submission" date="2021-05" db="EMBL/GenBank/DDBJ databases">
        <authorList>
            <person name="Alioto T."/>
            <person name="Alioto T."/>
            <person name="Gomez Garrido J."/>
        </authorList>
    </citation>
    <scope>NUCLEOTIDE SEQUENCE</scope>
</reference>
<organism evidence="1">
    <name type="scientific">Cacopsylla melanoneura</name>
    <dbReference type="NCBI Taxonomy" id="428564"/>
    <lineage>
        <taxon>Eukaryota</taxon>
        <taxon>Metazoa</taxon>
        <taxon>Ecdysozoa</taxon>
        <taxon>Arthropoda</taxon>
        <taxon>Hexapoda</taxon>
        <taxon>Insecta</taxon>
        <taxon>Pterygota</taxon>
        <taxon>Neoptera</taxon>
        <taxon>Paraneoptera</taxon>
        <taxon>Hemiptera</taxon>
        <taxon>Sternorrhyncha</taxon>
        <taxon>Psylloidea</taxon>
        <taxon>Psyllidae</taxon>
        <taxon>Psyllinae</taxon>
        <taxon>Cacopsylla</taxon>
    </lineage>
</organism>
<dbReference type="EMBL" id="HBUF01579338">
    <property type="protein sequence ID" value="CAG6769580.1"/>
    <property type="molecule type" value="Transcribed_RNA"/>
</dbReference>